<dbReference type="PRINTS" id="PR00344">
    <property type="entry name" value="BCTRLSENSOR"/>
</dbReference>
<dbReference type="SUPFAM" id="SSF55874">
    <property type="entry name" value="ATPase domain of HSP90 chaperone/DNA topoisomerase II/histidine kinase"/>
    <property type="match status" value="1"/>
</dbReference>
<proteinExistence type="predicted"/>
<feature type="compositionally biased region" description="Polar residues" evidence="3">
    <location>
        <begin position="150"/>
        <end position="159"/>
    </location>
</feature>
<organism evidence="6 7">
    <name type="scientific">Salinomyces thailandicus</name>
    <dbReference type="NCBI Taxonomy" id="706561"/>
    <lineage>
        <taxon>Eukaryota</taxon>
        <taxon>Fungi</taxon>
        <taxon>Dikarya</taxon>
        <taxon>Ascomycota</taxon>
        <taxon>Pezizomycotina</taxon>
        <taxon>Dothideomycetes</taxon>
        <taxon>Dothideomycetidae</taxon>
        <taxon>Mycosphaerellales</taxon>
        <taxon>Teratosphaeriaceae</taxon>
        <taxon>Salinomyces</taxon>
    </lineage>
</organism>
<evidence type="ECO:0008006" key="8">
    <source>
        <dbReference type="Google" id="ProtNLM"/>
    </source>
</evidence>
<reference evidence="6 7" key="1">
    <citation type="submission" date="2017-03" db="EMBL/GenBank/DDBJ databases">
        <title>Genomes of endolithic fungi from Antarctica.</title>
        <authorList>
            <person name="Coleine C."/>
            <person name="Masonjones S."/>
            <person name="Stajich J.E."/>
        </authorList>
    </citation>
    <scope>NUCLEOTIDE SEQUENCE [LARGE SCALE GENOMIC DNA]</scope>
    <source>
        <strain evidence="6 7">CCFEE 6315</strain>
    </source>
</reference>
<dbReference type="SMART" id="SM00448">
    <property type="entry name" value="REC"/>
    <property type="match status" value="1"/>
</dbReference>
<dbReference type="Proteomes" id="UP000308549">
    <property type="component" value="Unassembled WGS sequence"/>
</dbReference>
<dbReference type="SUPFAM" id="SSF47384">
    <property type="entry name" value="Homodimeric domain of signal transducing histidine kinase"/>
    <property type="match status" value="1"/>
</dbReference>
<dbReference type="Gene3D" id="3.30.565.10">
    <property type="entry name" value="Histidine kinase-like ATPase, C-terminal domain"/>
    <property type="match status" value="1"/>
</dbReference>
<evidence type="ECO:0000256" key="2">
    <source>
        <dbReference type="PROSITE-ProRule" id="PRU00169"/>
    </source>
</evidence>
<dbReference type="CDD" id="cd17546">
    <property type="entry name" value="REC_hyHK_CKI1_RcsC-like"/>
    <property type="match status" value="1"/>
</dbReference>
<feature type="compositionally biased region" description="Polar residues" evidence="3">
    <location>
        <begin position="296"/>
        <end position="306"/>
    </location>
</feature>
<evidence type="ECO:0000259" key="4">
    <source>
        <dbReference type="PROSITE" id="PS50109"/>
    </source>
</evidence>
<dbReference type="InterPro" id="IPR036097">
    <property type="entry name" value="HisK_dim/P_sf"/>
</dbReference>
<dbReference type="OrthoDB" id="303614at2759"/>
<dbReference type="PANTHER" id="PTHR43719">
    <property type="entry name" value="TWO-COMPONENT HISTIDINE KINASE"/>
    <property type="match status" value="1"/>
</dbReference>
<comment type="caution">
    <text evidence="6">The sequence shown here is derived from an EMBL/GenBank/DDBJ whole genome shotgun (WGS) entry which is preliminary data.</text>
</comment>
<dbReference type="InterPro" id="IPR003661">
    <property type="entry name" value="HisK_dim/P_dom"/>
</dbReference>
<dbReference type="SUPFAM" id="SSF55781">
    <property type="entry name" value="GAF domain-like"/>
    <property type="match status" value="1"/>
</dbReference>
<dbReference type="InterPro" id="IPR004358">
    <property type="entry name" value="Sig_transdc_His_kin-like_C"/>
</dbReference>
<evidence type="ECO:0000313" key="6">
    <source>
        <dbReference type="EMBL" id="TKA32128.1"/>
    </source>
</evidence>
<dbReference type="Pfam" id="PF00512">
    <property type="entry name" value="HisKA"/>
    <property type="match status" value="1"/>
</dbReference>
<keyword evidence="7" id="KW-1185">Reference proteome</keyword>
<dbReference type="InterPro" id="IPR003594">
    <property type="entry name" value="HATPase_dom"/>
</dbReference>
<feature type="domain" description="Histidine kinase" evidence="4">
    <location>
        <begin position="404"/>
        <end position="687"/>
    </location>
</feature>
<dbReference type="SUPFAM" id="SSF52172">
    <property type="entry name" value="CheY-like"/>
    <property type="match status" value="1"/>
</dbReference>
<evidence type="ECO:0000259" key="5">
    <source>
        <dbReference type="PROSITE" id="PS50110"/>
    </source>
</evidence>
<dbReference type="PROSITE" id="PS50110">
    <property type="entry name" value="RESPONSE_REGULATORY"/>
    <property type="match status" value="1"/>
</dbReference>
<feature type="region of interest" description="Disordered" evidence="3">
    <location>
        <begin position="901"/>
        <end position="936"/>
    </location>
</feature>
<dbReference type="Pfam" id="PF00072">
    <property type="entry name" value="Response_reg"/>
    <property type="match status" value="1"/>
</dbReference>
<feature type="region of interest" description="Disordered" evidence="3">
    <location>
        <begin position="143"/>
        <end position="174"/>
    </location>
</feature>
<dbReference type="InterPro" id="IPR003018">
    <property type="entry name" value="GAF"/>
</dbReference>
<dbReference type="PROSITE" id="PS50109">
    <property type="entry name" value="HIS_KIN"/>
    <property type="match status" value="1"/>
</dbReference>
<feature type="compositionally biased region" description="Basic and acidic residues" evidence="3">
    <location>
        <begin position="854"/>
        <end position="864"/>
    </location>
</feature>
<dbReference type="SMART" id="SM00388">
    <property type="entry name" value="HisKA"/>
    <property type="match status" value="1"/>
</dbReference>
<feature type="domain" description="Response regulatory" evidence="5">
    <location>
        <begin position="942"/>
        <end position="1077"/>
    </location>
</feature>
<dbReference type="CDD" id="cd00082">
    <property type="entry name" value="HisKA"/>
    <property type="match status" value="1"/>
</dbReference>
<evidence type="ECO:0000313" key="7">
    <source>
        <dbReference type="Proteomes" id="UP000308549"/>
    </source>
</evidence>
<dbReference type="Pfam" id="PF01590">
    <property type="entry name" value="GAF"/>
    <property type="match status" value="1"/>
</dbReference>
<feature type="region of interest" description="Disordered" evidence="3">
    <location>
        <begin position="854"/>
        <end position="875"/>
    </location>
</feature>
<dbReference type="InterPro" id="IPR011006">
    <property type="entry name" value="CheY-like_superfamily"/>
</dbReference>
<dbReference type="Gene3D" id="1.10.287.130">
    <property type="match status" value="1"/>
</dbReference>
<feature type="region of interest" description="Disordered" evidence="3">
    <location>
        <begin position="296"/>
        <end position="323"/>
    </location>
</feature>
<evidence type="ECO:0000256" key="3">
    <source>
        <dbReference type="SAM" id="MobiDB-lite"/>
    </source>
</evidence>
<dbReference type="EMBL" id="NAJL01000006">
    <property type="protein sequence ID" value="TKA32128.1"/>
    <property type="molecule type" value="Genomic_DNA"/>
</dbReference>
<dbReference type="FunFam" id="1.10.287.130:FF:000023">
    <property type="entry name" value="Sensor histidine kinase/response regulator, putative"/>
    <property type="match status" value="1"/>
</dbReference>
<gene>
    <name evidence="6" type="ORF">B0A50_01376</name>
</gene>
<feature type="region of interest" description="Disordered" evidence="3">
    <location>
        <begin position="202"/>
        <end position="250"/>
    </location>
</feature>
<dbReference type="InterPro" id="IPR005467">
    <property type="entry name" value="His_kinase_dom"/>
</dbReference>
<dbReference type="SMART" id="SM00387">
    <property type="entry name" value="HATPase_c"/>
    <property type="match status" value="1"/>
</dbReference>
<name>A0A4U0UA32_9PEZI</name>
<feature type="compositionally biased region" description="Polar residues" evidence="3">
    <location>
        <begin position="921"/>
        <end position="931"/>
    </location>
</feature>
<dbReference type="PANTHER" id="PTHR43719:SF28">
    <property type="entry name" value="PEROXIDE STRESS-ACTIVATED HISTIDINE KINASE MAK1-RELATED"/>
    <property type="match status" value="1"/>
</dbReference>
<keyword evidence="1 2" id="KW-0597">Phosphoprotein</keyword>
<dbReference type="Pfam" id="PF02518">
    <property type="entry name" value="HATPase_c"/>
    <property type="match status" value="1"/>
</dbReference>
<dbReference type="InterPro" id="IPR050956">
    <property type="entry name" value="2C_system_His_kinase"/>
</dbReference>
<evidence type="ECO:0000256" key="1">
    <source>
        <dbReference type="ARBA" id="ARBA00022553"/>
    </source>
</evidence>
<dbReference type="InterPro" id="IPR001789">
    <property type="entry name" value="Sig_transdc_resp-reg_receiver"/>
</dbReference>
<feature type="modified residue" description="4-aspartylphosphate" evidence="2">
    <location>
        <position position="1007"/>
    </location>
</feature>
<dbReference type="InterPro" id="IPR036890">
    <property type="entry name" value="HATPase_C_sf"/>
</dbReference>
<sequence length="1083" mass="117720">MWLGSTVLSRPDAVCEHSFYNSCTAKDPDGRTYTTKGLIVEDCRLDPRFEKRTYVVQEPGMRFYCGVPITTRTGYMIGAYAVSDDKPRKGLTVDELLFMHEISQAVMEHLEWARDRVDRFKGEKIVRGMATFIESCSSVRAPPVQELKQHAQQEGQPTSPRLRPRHDKPLKKDRMSKTFDLAAEILRSSTLADGAVLFGGSSVSGASGPQTRAGRDSGSCDSPPVGSEVVSSSESVGHGSQSDSDGSPFSRPCKILALSLADDKAGADIEQKSALRVGTLEKYYNLFPRGRTFHFTDQGSGYSSGDESGPSDREAGPRKRRNMDHRELLKKIPGAKSVTFLPLYDYAENRLVAGCFVWTSVTGRMMTLDDDLAYLHAFGNSVTGEVARINAQKNEAAKTTFIASMSHELRTPLHGILGATEFLKDTATDAYQSGLVISIITCGKTLLDTLNHVLDYSKINKLGRAQMRRNAKQNKLVNLPSDSSLESMNMTADVDLGILVEEVVEAITAGHAFKKQHGPALSTTAAVTSPSAGTQAPNVASATTHLHVPENEHQGTVSVLLDISPKQSWVVRTQPGALRRIIMNLLGNALKYTSTGFVAVSLRAQENASNAKVDAFIRVVDSKKGISDDFLTNRLFVPFSQEDSFQPGTGLGLSIVKQIVDSLGGSIEVKSQQNTGTEISVRLSLMPAEQGGSVSVRDEEMQDAAARMQGQHLVLLDPADNTGGPKAAVHAASRLEETLAEVCTSWLHMSGSRSTHMDHDDASVFLYAEPPPVDSILRHVREGENRSKKTGRQIPVVIICVNAEKTIAVTHSHSKALAELGKVVEVVPQPCGPRKLAKVLSLALRRVADLAPERDVQKPGEDRGCPPPHGTAIPECAGLRELPEERLRRVEDVAPTVPLSSAVSFPTPPPIDPHTPGMTSRLGSRPSSSDGTALPADQDIPHVLLVDDNKINLQLLVMFMRKLKYSYAEAENGLEALSLFKEACLPGPNHHSLTLGAAKPFSYILMDISMPVMNGMESTKRIRDFERENGLRRTTIIALTGLASAQAQREAEAAGIDVFLPKPVKFAELRKLLSPKEPAKDKR</sequence>
<feature type="compositionally biased region" description="Low complexity" evidence="3">
    <location>
        <begin position="221"/>
        <end position="244"/>
    </location>
</feature>
<dbReference type="AlphaFoldDB" id="A0A4U0UA32"/>
<dbReference type="Gene3D" id="3.40.50.2300">
    <property type="match status" value="1"/>
</dbReference>
<accession>A0A4U0UA32</accession>
<dbReference type="GO" id="GO:0000155">
    <property type="term" value="F:phosphorelay sensor kinase activity"/>
    <property type="evidence" value="ECO:0007669"/>
    <property type="project" value="InterPro"/>
</dbReference>
<protein>
    <recommendedName>
        <fullName evidence="8">Histidine kinase</fullName>
    </recommendedName>
</protein>